<sequence>MSLNVALLDADVSHVAYVVVSSALAQPIDVLRRNIYEKNADKPLVGSLHISVQVGVTTFMHIFRISQTGELDLLDGLDLSQVSVLESSSFTPHDIVSTAFPPTSLRSVVSHFFDALRSTLIDRVSRQSGVLARLRTGFLVCQDTTASTEWSAPWAVIRPLAFCHLQIHFAQSRLIVHPLIISTPFIPLAPSLPTGTPITLCPFGITAYYLASYHGPTNALSRQFQDLLVGLGVHAWNRDAFVVAWIVVENKQGDDKGVTVIYPRSLCVRAHPSKHPDLPCIPSIPATLEASPDAALPTPVMSPLSLSSASPNTFRTLTATKNRDLPSIANQIGQFVDDQAALRELERERLKREREGGPSSRNPSQIFAPAPDPTPAPPVYIAPQPVPIVPTPAIQVTQAPDNFYPSPPQTNTAAQPTPAAAAVSSPVMDVDPQPVQSMPYYDANWMDSFLAGTGEVNASSGMMMSGDDDFGGVGFTEDDFKFFDAKPDPNMSTGLTPAPNDNIWEAFGTGLPAVTPAFIPQSSPIHMPSPQKPPPPPETSFIMEDIRLAGRAASGQWDAIPFAPKYRSSDSKYSAGKFKSGLASPPAESERYYRRSTDPSLAMVKRLREKKGGLKGRITPTAQESEEEWMSVRSPVDSEEVEEESDEDMESESEEEDETGMTRPSTPLSGCMLSSPALLSMHFNHAYLLPQSSPLRQGMNSAAVGVNPVLSVPTPVSPGPAGKTKALELAVASLAREMVENVVWSDAWRDIHSTAVASVDIWDRDIAAVSTLLAGVDGVRAPLSMQDLFGLGPSDERFEKLEPPSFIVGKGEAVMQMSPPSLRFWDKLGLGPRSGRKDLRAFVAFDPNQQDLTHRVPEWMSALGRAYSSKQFGKVSPGVSEHCADGVVQLRFDSSLRKSLDTLAKGIPTPPPRTYNVVIIVLPLSALQRPQQLRQLFDVIVKTSKSLQTPLLFQLIPEQIMRGDFSTALPSLCLSLYDRLRVPVVRSMSRDLFNMGEMQKLIEDPAFVIARTAEETKMVLGPLKSGALGSVLDVGTFLHVAYSVSTCGNWLCMACVDQRGEAHDTGVRLTIQGGGGGDDDEDDTAFLVSTVWEFARKFARMATASWRVVIAKLGVMECAELEAWTVQLERVDEPIHVSVVCAEVGAPYMFTGRPAFAPPPAPGRAASVSTTKPSRTVMFMDVTATTYALYQATPLPVSVPPTLADLGLETHCIEEEGEEDGLEKYPHRLPLTPRATGTLIRVPSVGTTEMLHVHLLYGIHSEACAVPVATEAALVRDVTRSWYALSVLAAARMGEGCGILPYHLAAIERMRDAVRLVDVGPEGAPEP</sequence>
<evidence type="ECO:0000256" key="1">
    <source>
        <dbReference type="ARBA" id="ARBA00004123"/>
    </source>
</evidence>
<feature type="domain" description="Mediator complex subunit Med13 C-terminal" evidence="12">
    <location>
        <begin position="1004"/>
        <end position="1307"/>
    </location>
</feature>
<dbReference type="Proteomes" id="UP000054007">
    <property type="component" value="Unassembled WGS sequence"/>
</dbReference>
<dbReference type="InterPro" id="IPR009401">
    <property type="entry name" value="Med13_C"/>
</dbReference>
<evidence type="ECO:0000256" key="6">
    <source>
        <dbReference type="ARBA" id="ARBA00023159"/>
    </source>
</evidence>
<feature type="compositionally biased region" description="Acidic residues" evidence="11">
    <location>
        <begin position="637"/>
        <end position="659"/>
    </location>
</feature>
<evidence type="ECO:0000256" key="10">
    <source>
        <dbReference type="RuleBase" id="RU364134"/>
    </source>
</evidence>
<evidence type="ECO:0000256" key="7">
    <source>
        <dbReference type="ARBA" id="ARBA00023163"/>
    </source>
</evidence>
<keyword evidence="8 10" id="KW-0539">Nucleus</keyword>
<evidence type="ECO:0000256" key="2">
    <source>
        <dbReference type="ARBA" id="ARBA00009354"/>
    </source>
</evidence>
<dbReference type="Pfam" id="PF11597">
    <property type="entry name" value="Med13_N"/>
    <property type="match status" value="1"/>
</dbReference>
<evidence type="ECO:0000256" key="3">
    <source>
        <dbReference type="ARBA" id="ARBA00019618"/>
    </source>
</evidence>
<dbReference type="InterPro" id="IPR051139">
    <property type="entry name" value="Mediator_complx_sub13"/>
</dbReference>
<keyword evidence="6 10" id="KW-0010">Activator</keyword>
<organism evidence="14 15">
    <name type="scientific">Cylindrobasidium torrendii FP15055 ss-10</name>
    <dbReference type="NCBI Taxonomy" id="1314674"/>
    <lineage>
        <taxon>Eukaryota</taxon>
        <taxon>Fungi</taxon>
        <taxon>Dikarya</taxon>
        <taxon>Basidiomycota</taxon>
        <taxon>Agaricomycotina</taxon>
        <taxon>Agaricomycetes</taxon>
        <taxon>Agaricomycetidae</taxon>
        <taxon>Agaricales</taxon>
        <taxon>Marasmiineae</taxon>
        <taxon>Physalacriaceae</taxon>
        <taxon>Cylindrobasidium</taxon>
    </lineage>
</organism>
<dbReference type="GO" id="GO:0003713">
    <property type="term" value="F:transcription coactivator activity"/>
    <property type="evidence" value="ECO:0007669"/>
    <property type="project" value="TreeGrafter"/>
</dbReference>
<dbReference type="GO" id="GO:0045944">
    <property type="term" value="P:positive regulation of transcription by RNA polymerase II"/>
    <property type="evidence" value="ECO:0007669"/>
    <property type="project" value="TreeGrafter"/>
</dbReference>
<dbReference type="OrthoDB" id="103819at2759"/>
<evidence type="ECO:0000256" key="8">
    <source>
        <dbReference type="ARBA" id="ARBA00023242"/>
    </source>
</evidence>
<gene>
    <name evidence="14" type="ORF">CYLTODRAFT_423101</name>
</gene>
<dbReference type="PANTHER" id="PTHR48249">
    <property type="entry name" value="MEDIATOR OF RNA POLYMERASE II TRANSCRIPTION SUBUNIT 13"/>
    <property type="match status" value="1"/>
</dbReference>
<keyword evidence="15" id="KW-1185">Reference proteome</keyword>
<evidence type="ECO:0000256" key="11">
    <source>
        <dbReference type="SAM" id="MobiDB-lite"/>
    </source>
</evidence>
<evidence type="ECO:0000313" key="14">
    <source>
        <dbReference type="EMBL" id="KIY66761.1"/>
    </source>
</evidence>
<feature type="region of interest" description="Disordered" evidence="11">
    <location>
        <begin position="350"/>
        <end position="376"/>
    </location>
</feature>
<comment type="subunit">
    <text evidence="10">Component of the SRB8-11 complex, which itself associates with the Mediator complex.</text>
</comment>
<comment type="function">
    <text evidence="10">Component of the SRB8-11 complex. The SRB8-11 complex is a regulatory module of the Mediator complex which is itself involved in regulation of basal and activated RNA polymerase II-dependent transcription. The SRB8-11 complex may be involved in the transcriptional repression of a subset of genes regulated by Mediator. It may inhibit the association of the Mediator complex with RNA polymerase II to form the holoenzyme complex.</text>
</comment>
<keyword evidence="7 10" id="KW-0804">Transcription</keyword>
<evidence type="ECO:0000259" key="12">
    <source>
        <dbReference type="Pfam" id="PF06333"/>
    </source>
</evidence>
<dbReference type="STRING" id="1314674.A0A0D7BB81"/>
<evidence type="ECO:0000256" key="5">
    <source>
        <dbReference type="ARBA" id="ARBA00023015"/>
    </source>
</evidence>
<proteinExistence type="inferred from homology"/>
<protein>
    <recommendedName>
        <fullName evidence="3 10">Mediator of RNA polymerase II transcription subunit 13</fullName>
    </recommendedName>
    <alternativeName>
        <fullName evidence="9 10">Mediator complex subunit 13</fullName>
    </alternativeName>
</protein>
<feature type="region of interest" description="Disordered" evidence="11">
    <location>
        <begin position="572"/>
        <end position="596"/>
    </location>
</feature>
<dbReference type="PANTHER" id="PTHR48249:SF3">
    <property type="entry name" value="MEDIATOR OF RNA POLYMERASE II TRANSCRIPTION SUBUNIT 13"/>
    <property type="match status" value="1"/>
</dbReference>
<evidence type="ECO:0000259" key="13">
    <source>
        <dbReference type="Pfam" id="PF11597"/>
    </source>
</evidence>
<dbReference type="InterPro" id="IPR021643">
    <property type="entry name" value="Mediator_Med13_N"/>
</dbReference>
<dbReference type="GO" id="GO:0016592">
    <property type="term" value="C:mediator complex"/>
    <property type="evidence" value="ECO:0007669"/>
    <property type="project" value="InterPro"/>
</dbReference>
<evidence type="ECO:0000256" key="9">
    <source>
        <dbReference type="ARBA" id="ARBA00032008"/>
    </source>
</evidence>
<feature type="region of interest" description="Disordered" evidence="11">
    <location>
        <begin position="611"/>
        <end position="668"/>
    </location>
</feature>
<dbReference type="EMBL" id="KN880544">
    <property type="protein sequence ID" value="KIY66761.1"/>
    <property type="molecule type" value="Genomic_DNA"/>
</dbReference>
<comment type="subcellular location">
    <subcellularLocation>
        <location evidence="1 10">Nucleus</location>
    </subcellularLocation>
</comment>
<keyword evidence="5 10" id="KW-0805">Transcription regulation</keyword>
<evidence type="ECO:0000313" key="15">
    <source>
        <dbReference type="Proteomes" id="UP000054007"/>
    </source>
</evidence>
<accession>A0A0D7BB81</accession>
<reference evidence="14 15" key="1">
    <citation type="journal article" date="2015" name="Fungal Genet. Biol.">
        <title>Evolution of novel wood decay mechanisms in Agaricales revealed by the genome sequences of Fistulina hepatica and Cylindrobasidium torrendii.</title>
        <authorList>
            <person name="Floudas D."/>
            <person name="Held B.W."/>
            <person name="Riley R."/>
            <person name="Nagy L.G."/>
            <person name="Koehler G."/>
            <person name="Ransdell A.S."/>
            <person name="Younus H."/>
            <person name="Chow J."/>
            <person name="Chiniquy J."/>
            <person name="Lipzen A."/>
            <person name="Tritt A."/>
            <person name="Sun H."/>
            <person name="Haridas S."/>
            <person name="LaButti K."/>
            <person name="Ohm R.A."/>
            <person name="Kues U."/>
            <person name="Blanchette R.A."/>
            <person name="Grigoriev I.V."/>
            <person name="Minto R.E."/>
            <person name="Hibbett D.S."/>
        </authorList>
    </citation>
    <scope>NUCLEOTIDE SEQUENCE [LARGE SCALE GENOMIC DNA]</scope>
    <source>
        <strain evidence="14 15">FP15055 ss-10</strain>
    </source>
</reference>
<evidence type="ECO:0000256" key="4">
    <source>
        <dbReference type="ARBA" id="ARBA00022491"/>
    </source>
</evidence>
<comment type="similarity">
    <text evidence="2 10">Belongs to the Mediator complex subunit 13 family.</text>
</comment>
<dbReference type="Pfam" id="PF06333">
    <property type="entry name" value="Med13_C"/>
    <property type="match status" value="1"/>
</dbReference>
<name>A0A0D7BB81_9AGAR</name>
<keyword evidence="4 10" id="KW-0678">Repressor</keyword>
<feature type="domain" description="Mediator complex subunit Med13 N-terminal" evidence="13">
    <location>
        <begin position="35"/>
        <end position="271"/>
    </location>
</feature>